<organism evidence="2 3">
    <name type="scientific">Macrostomum lignano</name>
    <dbReference type="NCBI Taxonomy" id="282301"/>
    <lineage>
        <taxon>Eukaryota</taxon>
        <taxon>Metazoa</taxon>
        <taxon>Spiralia</taxon>
        <taxon>Lophotrochozoa</taxon>
        <taxon>Platyhelminthes</taxon>
        <taxon>Rhabditophora</taxon>
        <taxon>Macrostomorpha</taxon>
        <taxon>Macrostomida</taxon>
        <taxon>Macrostomidae</taxon>
        <taxon>Macrostomum</taxon>
    </lineage>
</organism>
<evidence type="ECO:0000313" key="2">
    <source>
        <dbReference type="Proteomes" id="UP000095280"/>
    </source>
</evidence>
<name>A0A1I8GWI6_9PLAT</name>
<evidence type="ECO:0000313" key="3">
    <source>
        <dbReference type="WBParaSite" id="maker-uti_cns_0003440-snap-gene-0.10-mRNA-1"/>
    </source>
</evidence>
<dbReference type="AlphaFoldDB" id="A0A1I8GWI6"/>
<sequence>MIEGIWNQDEKRIDVEHLELRSDEALKRIFKRFVAERTVAAINLLSGRKSQGLALLLSLMVMSISCCQTSAESQHKGKFLYCGPASPVMIDWLCRSIKHLESFGIKDGYIDPAQGYLPLSAPPPWKKRSGNPTSEQSTDELLDDLPDEATIIKRGIHAHVAMSLCCRRMCDARVFCKGY</sequence>
<proteinExistence type="predicted"/>
<dbReference type="Proteomes" id="UP000095280">
    <property type="component" value="Unplaced"/>
</dbReference>
<evidence type="ECO:0000256" key="1">
    <source>
        <dbReference type="SAM" id="MobiDB-lite"/>
    </source>
</evidence>
<feature type="region of interest" description="Disordered" evidence="1">
    <location>
        <begin position="121"/>
        <end position="140"/>
    </location>
</feature>
<keyword evidence="2" id="KW-1185">Reference proteome</keyword>
<dbReference type="WBParaSite" id="maker-uti_cns_0003440-snap-gene-0.10-mRNA-1">
    <property type="protein sequence ID" value="maker-uti_cns_0003440-snap-gene-0.10-mRNA-1"/>
    <property type="gene ID" value="maker-uti_cns_0003440-snap-gene-0.10"/>
</dbReference>
<accession>A0A1I8GWI6</accession>
<protein>
    <submittedName>
        <fullName evidence="3">DDE_Tnp_1_7 domain-containing protein</fullName>
    </submittedName>
</protein>
<reference evidence="3" key="1">
    <citation type="submission" date="2016-11" db="UniProtKB">
        <authorList>
            <consortium name="WormBaseParasite"/>
        </authorList>
    </citation>
    <scope>IDENTIFICATION</scope>
</reference>